<evidence type="ECO:0000313" key="4">
    <source>
        <dbReference type="EMBL" id="WPB05121.1"/>
    </source>
</evidence>
<accession>A0ABZ0P071</accession>
<sequence length="412" mass="45358">MAGGFDSSGDSGHSQWSPGTRYFVRISDDDHSGWLWIITVMSLIYVLVAFVVRFIVKYGSASKIARLTIARYGYDDWALLASTVLAVGQYIAVLFGLSHGLGKSTRLLSATQIDKIETSNSAHVFLFFLAHTMSKISTALLTLKLFETGRARSLLLSRSLVILSAVYGVGSVLAAAINCQSPSTPQPDSGSCPNLLLRWQISLGLDVATETLLVVVPMILLVRILNKRSSRITVAAIFACRLVDIVFAGLNFYQITLLRNTSDYGTGIIPPIIWMQAELLWSIISASLPCLKAFMRPFDKVGEDTWRSGQGYSASRSGGSLGPKRASKQGGAVAHDDIMLERYMPNRPSYNNQIPPQPEKEHESVNPGHYSSATCALEDDRRSWGSQDQIIHLSKQWTPQHNGTWRNVHELP</sequence>
<dbReference type="PANTHER" id="PTHR39614:SF2">
    <property type="entry name" value="INTEGRAL MEMBRANE PROTEIN"/>
    <property type="match status" value="1"/>
</dbReference>
<keyword evidence="5" id="KW-1185">Reference proteome</keyword>
<dbReference type="RefSeq" id="XP_065459287.1">
    <property type="nucleotide sequence ID" value="XM_065603215.1"/>
</dbReference>
<reference evidence="4 5" key="1">
    <citation type="submission" date="2023-09" db="EMBL/GenBank/DDBJ databases">
        <title>Complete-Gapless Cercospora beticola genome.</title>
        <authorList>
            <person name="Wyatt N.A."/>
            <person name="Spanner R.E."/>
            <person name="Bolton M.D."/>
        </authorList>
    </citation>
    <scope>NUCLEOTIDE SEQUENCE [LARGE SCALE GENOMIC DNA]</scope>
    <source>
        <strain evidence="4">Cb09-40</strain>
    </source>
</reference>
<evidence type="ECO:0000313" key="5">
    <source>
        <dbReference type="Proteomes" id="UP001302367"/>
    </source>
</evidence>
<feature type="domain" description="Rhodopsin" evidence="3">
    <location>
        <begin position="65"/>
        <end position="295"/>
    </location>
</feature>
<feature type="region of interest" description="Disordered" evidence="1">
    <location>
        <begin position="309"/>
        <end position="332"/>
    </location>
</feature>
<evidence type="ECO:0000259" key="3">
    <source>
        <dbReference type="Pfam" id="PF20684"/>
    </source>
</evidence>
<gene>
    <name evidence="4" type="ORF">RHO25_009771</name>
</gene>
<feature type="transmembrane region" description="Helical" evidence="2">
    <location>
        <begin position="122"/>
        <end position="143"/>
    </location>
</feature>
<proteinExistence type="predicted"/>
<dbReference type="Pfam" id="PF20684">
    <property type="entry name" value="Fung_rhodopsin"/>
    <property type="match status" value="1"/>
</dbReference>
<feature type="transmembrane region" description="Helical" evidence="2">
    <location>
        <begin position="234"/>
        <end position="253"/>
    </location>
</feature>
<dbReference type="GeneID" id="35432350"/>
<keyword evidence="2" id="KW-0472">Membrane</keyword>
<name>A0ABZ0P071_CERBT</name>
<feature type="compositionally biased region" description="Polar residues" evidence="1">
    <location>
        <begin position="309"/>
        <end position="318"/>
    </location>
</feature>
<keyword evidence="2" id="KW-1133">Transmembrane helix</keyword>
<dbReference type="Proteomes" id="UP001302367">
    <property type="component" value="Chromosome 6"/>
</dbReference>
<feature type="transmembrane region" description="Helical" evidence="2">
    <location>
        <begin position="34"/>
        <end position="56"/>
    </location>
</feature>
<dbReference type="EMBL" id="CP134189">
    <property type="protein sequence ID" value="WPB05121.1"/>
    <property type="molecule type" value="Genomic_DNA"/>
</dbReference>
<dbReference type="PANTHER" id="PTHR39614">
    <property type="entry name" value="INTEGRAL MEMBRANE PROTEIN"/>
    <property type="match status" value="1"/>
</dbReference>
<feature type="region of interest" description="Disordered" evidence="1">
    <location>
        <begin position="345"/>
        <end position="372"/>
    </location>
</feature>
<protein>
    <recommendedName>
        <fullName evidence="3">Rhodopsin domain-containing protein</fullName>
    </recommendedName>
</protein>
<feature type="transmembrane region" description="Helical" evidence="2">
    <location>
        <begin position="273"/>
        <end position="291"/>
    </location>
</feature>
<organism evidence="4 5">
    <name type="scientific">Cercospora beticola</name>
    <name type="common">Sugarbeet leaf spot fungus</name>
    <dbReference type="NCBI Taxonomy" id="122368"/>
    <lineage>
        <taxon>Eukaryota</taxon>
        <taxon>Fungi</taxon>
        <taxon>Dikarya</taxon>
        <taxon>Ascomycota</taxon>
        <taxon>Pezizomycotina</taxon>
        <taxon>Dothideomycetes</taxon>
        <taxon>Dothideomycetidae</taxon>
        <taxon>Mycosphaerellales</taxon>
        <taxon>Mycosphaerellaceae</taxon>
        <taxon>Cercospora</taxon>
    </lineage>
</organism>
<evidence type="ECO:0000256" key="1">
    <source>
        <dbReference type="SAM" id="MobiDB-lite"/>
    </source>
</evidence>
<feature type="transmembrane region" description="Helical" evidence="2">
    <location>
        <begin position="77"/>
        <end position="102"/>
    </location>
</feature>
<evidence type="ECO:0000256" key="2">
    <source>
        <dbReference type="SAM" id="Phobius"/>
    </source>
</evidence>
<dbReference type="InterPro" id="IPR049326">
    <property type="entry name" value="Rhodopsin_dom_fungi"/>
</dbReference>
<feature type="transmembrane region" description="Helical" evidence="2">
    <location>
        <begin position="155"/>
        <end position="177"/>
    </location>
</feature>
<feature type="transmembrane region" description="Helical" evidence="2">
    <location>
        <begin position="197"/>
        <end position="222"/>
    </location>
</feature>
<keyword evidence="2" id="KW-0812">Transmembrane</keyword>